<dbReference type="AlphaFoldDB" id="A0A6V8PCX4"/>
<evidence type="ECO:0000313" key="3">
    <source>
        <dbReference type="Proteomes" id="UP000569018"/>
    </source>
</evidence>
<protein>
    <submittedName>
        <fullName evidence="1">Uncharacterized protein</fullName>
    </submittedName>
</protein>
<dbReference type="Proteomes" id="UP000588083">
    <property type="component" value="Unassembled WGS sequence"/>
</dbReference>
<comment type="caution">
    <text evidence="1">The sequence shown here is derived from an EMBL/GenBank/DDBJ whole genome shotgun (WGS) entry which is preliminary data.</text>
</comment>
<accession>A0A6V8PCX4</accession>
<dbReference type="EMBL" id="BLRZ01000012">
    <property type="protein sequence ID" value="GFP29494.1"/>
    <property type="molecule type" value="Genomic_DNA"/>
</dbReference>
<dbReference type="EMBL" id="BLSD01000203">
    <property type="protein sequence ID" value="GFP40323.1"/>
    <property type="molecule type" value="Genomic_DNA"/>
</dbReference>
<name>A0A6V8PCX4_9ACTN</name>
<proteinExistence type="predicted"/>
<gene>
    <name evidence="1" type="ORF">HKBW3S34_00414</name>
    <name evidence="2" type="ORF">HKBW3S47_02019</name>
</gene>
<reference evidence="3 4" key="1">
    <citation type="journal article" date="2020" name="Front. Microbiol.">
        <title>Single-cell genomics of novel Actinobacteria with the Wood-Ljungdahl pathway discovered in a serpentinizing system.</title>
        <authorList>
            <person name="Merino N."/>
            <person name="Kawai M."/>
            <person name="Boyd E.S."/>
            <person name="Colman D.R."/>
            <person name="McGlynn S.E."/>
            <person name="Nealson K.H."/>
            <person name="Kurokawa K."/>
            <person name="Hongoh Y."/>
        </authorList>
    </citation>
    <scope>NUCLEOTIDE SEQUENCE [LARGE SCALE GENOMIC DNA]</scope>
    <source>
        <strain evidence="1 4">S34</strain>
        <strain evidence="2 3">S47</strain>
    </source>
</reference>
<evidence type="ECO:0000313" key="4">
    <source>
        <dbReference type="Proteomes" id="UP000588083"/>
    </source>
</evidence>
<sequence length="149" mass="16826">MSAIFSRIPFRIPAKALLSESVISSKLDKWFLGMIQVSNTLISQIMNGKNRGHPLVSLLFLWQLVYQVDDESRMSVITVNDLRLKINFLQHSNHSQSKKGKTKSVVFVAVNIFQRKGSLFGNSPSLLGTSSLTWWPFSIIIPIKDSPHK</sequence>
<organism evidence="1 4">
    <name type="scientific">Candidatus Hakubella thermalkaliphila</name>
    <dbReference type="NCBI Taxonomy" id="2754717"/>
    <lineage>
        <taxon>Bacteria</taxon>
        <taxon>Bacillati</taxon>
        <taxon>Actinomycetota</taxon>
        <taxon>Actinomycetota incertae sedis</taxon>
        <taxon>Candidatus Hakubellales</taxon>
        <taxon>Candidatus Hakubellaceae</taxon>
        <taxon>Candidatus Hakubella</taxon>
    </lineage>
</organism>
<evidence type="ECO:0000313" key="1">
    <source>
        <dbReference type="EMBL" id="GFP29494.1"/>
    </source>
</evidence>
<evidence type="ECO:0000313" key="2">
    <source>
        <dbReference type="EMBL" id="GFP40323.1"/>
    </source>
</evidence>
<keyword evidence="4" id="KW-1185">Reference proteome</keyword>
<dbReference type="Proteomes" id="UP000569018">
    <property type="component" value="Unassembled WGS sequence"/>
</dbReference>